<dbReference type="RefSeq" id="WP_386451292.1">
    <property type="nucleotide sequence ID" value="NZ_JBHSFH010000013.1"/>
</dbReference>
<evidence type="ECO:0000313" key="3">
    <source>
        <dbReference type="Proteomes" id="UP001595997"/>
    </source>
</evidence>
<dbReference type="EMBL" id="JBHSFH010000013">
    <property type="protein sequence ID" value="MFC4496958.1"/>
    <property type="molecule type" value="Genomic_DNA"/>
</dbReference>
<dbReference type="Proteomes" id="UP001595997">
    <property type="component" value="Unassembled WGS sequence"/>
</dbReference>
<sequence>MAEKDQAGRKGQGTTRRADPADRGPGAHSGQEQQARPHVVPGVASGSEGYSPGGTGAGDPLQGVRADENGEREADDEASTGRDSGDRTGAEGEGEGDGDGDSKAED</sequence>
<evidence type="ECO:0000313" key="2">
    <source>
        <dbReference type="EMBL" id="MFC4496958.1"/>
    </source>
</evidence>
<accession>A0ABV9AAK8</accession>
<comment type="caution">
    <text evidence="2">The sequence shown here is derived from an EMBL/GenBank/DDBJ whole genome shotgun (WGS) entry which is preliminary data.</text>
</comment>
<organism evidence="2 3">
    <name type="scientific">Streptomyces ovatisporus</name>
    <dbReference type="NCBI Taxonomy" id="1128682"/>
    <lineage>
        <taxon>Bacteria</taxon>
        <taxon>Bacillati</taxon>
        <taxon>Actinomycetota</taxon>
        <taxon>Actinomycetes</taxon>
        <taxon>Kitasatosporales</taxon>
        <taxon>Streptomycetaceae</taxon>
        <taxon>Streptomyces</taxon>
    </lineage>
</organism>
<keyword evidence="3" id="KW-1185">Reference proteome</keyword>
<feature type="region of interest" description="Disordered" evidence="1">
    <location>
        <begin position="1"/>
        <end position="106"/>
    </location>
</feature>
<proteinExistence type="predicted"/>
<feature type="compositionally biased region" description="Basic and acidic residues" evidence="1">
    <location>
        <begin position="79"/>
        <end position="90"/>
    </location>
</feature>
<gene>
    <name evidence="2" type="ORF">ACFPA8_22770</name>
</gene>
<protein>
    <submittedName>
        <fullName evidence="2">Uncharacterized protein</fullName>
    </submittedName>
</protein>
<reference evidence="3" key="1">
    <citation type="journal article" date="2019" name="Int. J. Syst. Evol. Microbiol.">
        <title>The Global Catalogue of Microorganisms (GCM) 10K type strain sequencing project: providing services to taxonomists for standard genome sequencing and annotation.</title>
        <authorList>
            <consortium name="The Broad Institute Genomics Platform"/>
            <consortium name="The Broad Institute Genome Sequencing Center for Infectious Disease"/>
            <person name="Wu L."/>
            <person name="Ma J."/>
        </authorList>
    </citation>
    <scope>NUCLEOTIDE SEQUENCE [LARGE SCALE GENOMIC DNA]</scope>
    <source>
        <strain evidence="3">CGMCC 4.7357</strain>
    </source>
</reference>
<name>A0ABV9AAK8_9ACTN</name>
<evidence type="ECO:0000256" key="1">
    <source>
        <dbReference type="SAM" id="MobiDB-lite"/>
    </source>
</evidence>